<dbReference type="KEGG" id="pbv:AR543_p0092"/>
<dbReference type="RefSeq" id="WP_087071404.1">
    <property type="nucleotide sequence ID" value="NZ_CP021170.1"/>
</dbReference>
<dbReference type="CDD" id="cd00093">
    <property type="entry name" value="HTH_XRE"/>
    <property type="match status" value="1"/>
</dbReference>
<keyword evidence="2" id="KW-0614">Plasmid</keyword>
<dbReference type="Proteomes" id="UP000078148">
    <property type="component" value="Plasmid unnamed1"/>
</dbReference>
<organism evidence="2 3">
    <name type="scientific">Paenibacillus bovis</name>
    <dbReference type="NCBI Taxonomy" id="1616788"/>
    <lineage>
        <taxon>Bacteria</taxon>
        <taxon>Bacillati</taxon>
        <taxon>Bacillota</taxon>
        <taxon>Bacilli</taxon>
        <taxon>Bacillales</taxon>
        <taxon>Paenibacillaceae</taxon>
        <taxon>Paenibacillus</taxon>
    </lineage>
</organism>
<dbReference type="Pfam" id="PF13443">
    <property type="entry name" value="HTH_26"/>
    <property type="match status" value="1"/>
</dbReference>
<sequence>MASDFVDLVRNIMINLKISSTQLSELSGVNKGNISDALNNYRIPFKVFYKIAKALDLQVDQHLKPYLRSRFADKRGAWRFVKTAFQESLNLEEFTIALMIIDSYLDSEEASLHLKDIFMLVDTFYKEQPQLKKDFLPVYDKLSQLQPKSKTDTDTIMSVINYRKLSIRISTGDKLIGDINYWLNYTMTSSMPPRIRINALLEICRLLLFYHEDWPTLDLASQRLITLVEHILKMQNSSYSFDELDEPLPDPLVRYYGQGFIMQTSVHNFYKRFDKAEELIEKYRDLSWFPELDDEGWIHVERFKMFAKANTFYFQLEKGNLSIIPEYMNYLKDYSDDELLPAIRQIVEVANRYQQSISKDVIDKAYELIILRSDLANHESYYAKEKLIHEYLKLICALSKYLFRSFNYQKGMDMALRCFEVSLNFRNRDMILKSMGLIENYKGSAALHQMEDYANIRERMSDYAEVS</sequence>
<accession>A0A1X9T403</accession>
<dbReference type="InterPro" id="IPR010982">
    <property type="entry name" value="Lambda_DNA-bd_dom_sf"/>
</dbReference>
<name>A0A1X9T403_9BACL</name>
<evidence type="ECO:0000313" key="3">
    <source>
        <dbReference type="Proteomes" id="UP000078148"/>
    </source>
</evidence>
<dbReference type="EMBL" id="CP021170">
    <property type="protein sequence ID" value="ARR10700.1"/>
    <property type="molecule type" value="Genomic_DNA"/>
</dbReference>
<reference evidence="2 3" key="1">
    <citation type="journal article" date="2016" name="Int. J. Syst. Evol. Microbiol.">
        <title>Paenibacillus damxungensis sp. nov., isolated from raw yak (Bos grunniens) milk.</title>
        <authorList>
            <person name="Wu Z."/>
            <person name="Gao C."/>
            <person name="Han J."/>
            <person name="Liu Z."/>
        </authorList>
    </citation>
    <scope>NUCLEOTIDE SEQUENCE [LARGE SCALE GENOMIC DNA]</scope>
    <source>
        <strain evidence="2 3">BD3526</strain>
        <plasmid evidence="2 3">unnamed1</plasmid>
    </source>
</reference>
<evidence type="ECO:0000259" key="1">
    <source>
        <dbReference type="PROSITE" id="PS50943"/>
    </source>
</evidence>
<proteinExistence type="predicted"/>
<evidence type="ECO:0000313" key="2">
    <source>
        <dbReference type="EMBL" id="ARR10700.1"/>
    </source>
</evidence>
<dbReference type="OrthoDB" id="2508844at2"/>
<geneLocation type="plasmid" evidence="2 3">
    <name>unnamed1</name>
</geneLocation>
<dbReference type="GO" id="GO:0003677">
    <property type="term" value="F:DNA binding"/>
    <property type="evidence" value="ECO:0007669"/>
    <property type="project" value="InterPro"/>
</dbReference>
<dbReference type="AlphaFoldDB" id="A0A1X9T403"/>
<keyword evidence="3" id="KW-1185">Reference proteome</keyword>
<dbReference type="SUPFAM" id="SSF47413">
    <property type="entry name" value="lambda repressor-like DNA-binding domains"/>
    <property type="match status" value="1"/>
</dbReference>
<feature type="domain" description="HTH cro/C1-type" evidence="1">
    <location>
        <begin position="9"/>
        <end position="62"/>
    </location>
</feature>
<dbReference type="PROSITE" id="PS50943">
    <property type="entry name" value="HTH_CROC1"/>
    <property type="match status" value="1"/>
</dbReference>
<gene>
    <name evidence="2" type="ORF">AR543_p0092</name>
</gene>
<protein>
    <recommendedName>
        <fullName evidence="1">HTH cro/C1-type domain-containing protein</fullName>
    </recommendedName>
</protein>
<dbReference type="InterPro" id="IPR001387">
    <property type="entry name" value="Cro/C1-type_HTH"/>
</dbReference>